<reference evidence="2" key="1">
    <citation type="journal article" date="2019" name="Nat. Commun.">
        <title>Genome-wide association mapping of date palm fruit traits.</title>
        <authorList>
            <person name="Hazzouri K.M."/>
            <person name="Gros-Balthazard M."/>
            <person name="Flowers J.M."/>
            <person name="Copetti D."/>
            <person name="Lemansour A."/>
            <person name="Lebrun M."/>
            <person name="Masmoudi K."/>
            <person name="Ferrand S."/>
            <person name="Dhar M.I."/>
            <person name="Fresquez Z.A."/>
            <person name="Rosas U."/>
            <person name="Zhang J."/>
            <person name="Talag J."/>
            <person name="Lee S."/>
            <person name="Kudrna D."/>
            <person name="Powell R.F."/>
            <person name="Leitch I.J."/>
            <person name="Krueger R.R."/>
            <person name="Wing R.A."/>
            <person name="Amiri K.M.A."/>
            <person name="Purugganan M.D."/>
        </authorList>
    </citation>
    <scope>NUCLEOTIDE SEQUENCE [LARGE SCALE GENOMIC DNA]</scope>
    <source>
        <strain evidence="2">cv. Khalas</strain>
    </source>
</reference>
<dbReference type="InterPro" id="IPR026960">
    <property type="entry name" value="RVT-Znf"/>
</dbReference>
<dbReference type="AlphaFoldDB" id="A0A8B7C733"/>
<dbReference type="Pfam" id="PF13966">
    <property type="entry name" value="zf-RVT"/>
    <property type="match status" value="1"/>
</dbReference>
<keyword evidence="2" id="KW-1185">Reference proteome</keyword>
<protein>
    <submittedName>
        <fullName evidence="3">Uncharacterized protein LOC103709529</fullName>
    </submittedName>
</protein>
<dbReference type="Proteomes" id="UP000228380">
    <property type="component" value="Chromosome 11"/>
</dbReference>
<organism evidence="2 3">
    <name type="scientific">Phoenix dactylifera</name>
    <name type="common">Date palm</name>
    <dbReference type="NCBI Taxonomy" id="42345"/>
    <lineage>
        <taxon>Eukaryota</taxon>
        <taxon>Viridiplantae</taxon>
        <taxon>Streptophyta</taxon>
        <taxon>Embryophyta</taxon>
        <taxon>Tracheophyta</taxon>
        <taxon>Spermatophyta</taxon>
        <taxon>Magnoliopsida</taxon>
        <taxon>Liliopsida</taxon>
        <taxon>Arecaceae</taxon>
        <taxon>Coryphoideae</taxon>
        <taxon>Phoeniceae</taxon>
        <taxon>Phoenix</taxon>
    </lineage>
</organism>
<accession>A0A8B7C733</accession>
<evidence type="ECO:0000259" key="1">
    <source>
        <dbReference type="Pfam" id="PF13966"/>
    </source>
</evidence>
<sequence length="269" mass="30038">MMRKAFGAQLAERILALSLPQGASVDMLVWVATGRAKVRSTDLHTVMGGESSRRFDGGWIWRMWVHSDQVAWDCLPTKSLLVRRRVRISPMCLNCLDLVEFVSHALLECPRATQIWRRASFSLQGSTMSPGDLLRYVRYAMRSSSTAGWGIAGTYLAYHFWLDRNNRIIKDRRAPLRTVVERSLRQAGKVTKATEADSSKMARDIWDSLSAIVVPMYVLVSWKPPPPGHLKVNFDGSLFAGGDNAGVACVIRDCDSMWVGGGADILSRH</sequence>
<dbReference type="GeneID" id="103709529"/>
<dbReference type="OrthoDB" id="690282at2759"/>
<evidence type="ECO:0000313" key="3">
    <source>
        <dbReference type="RefSeq" id="XP_008793162.1"/>
    </source>
</evidence>
<reference evidence="3" key="2">
    <citation type="submission" date="2025-08" db="UniProtKB">
        <authorList>
            <consortium name="RefSeq"/>
        </authorList>
    </citation>
    <scope>IDENTIFICATION</scope>
    <source>
        <tissue evidence="3">Young leaves</tissue>
    </source>
</reference>
<name>A0A8B7C733_PHODC</name>
<gene>
    <name evidence="3" type="primary">LOC103709529</name>
</gene>
<proteinExistence type="predicted"/>
<feature type="domain" description="Reverse transcriptase zinc-binding" evidence="1">
    <location>
        <begin position="69"/>
        <end position="116"/>
    </location>
</feature>
<dbReference type="KEGG" id="pda:103709529"/>
<evidence type="ECO:0000313" key="2">
    <source>
        <dbReference type="Proteomes" id="UP000228380"/>
    </source>
</evidence>
<dbReference type="RefSeq" id="XP_008793162.1">
    <property type="nucleotide sequence ID" value="XM_008794940.1"/>
</dbReference>